<evidence type="ECO:0000256" key="4">
    <source>
        <dbReference type="SAM" id="MobiDB-lite"/>
    </source>
</evidence>
<name>A0ABQ6M0F9_9GAMM</name>
<organism evidence="5 6">
    <name type="scientific">Biformimicrobium ophioploci</name>
    <dbReference type="NCBI Taxonomy" id="3036711"/>
    <lineage>
        <taxon>Bacteria</taxon>
        <taxon>Pseudomonadati</taxon>
        <taxon>Pseudomonadota</taxon>
        <taxon>Gammaproteobacteria</taxon>
        <taxon>Cellvibrionales</taxon>
        <taxon>Microbulbiferaceae</taxon>
        <taxon>Biformimicrobium</taxon>
    </lineage>
</organism>
<dbReference type="PANTHER" id="PTHR43669">
    <property type="entry name" value="5-KETO-D-GLUCONATE 5-REDUCTASE"/>
    <property type="match status" value="1"/>
</dbReference>
<gene>
    <name evidence="5" type="ORF">MNKW57_21170</name>
</gene>
<evidence type="ECO:0000256" key="3">
    <source>
        <dbReference type="ARBA" id="ARBA00023002"/>
    </source>
</evidence>
<dbReference type="RefSeq" id="WP_285764416.1">
    <property type="nucleotide sequence ID" value="NZ_BSYJ01000004.1"/>
</dbReference>
<feature type="region of interest" description="Disordered" evidence="4">
    <location>
        <begin position="1"/>
        <end position="31"/>
    </location>
</feature>
<protein>
    <submittedName>
        <fullName evidence="5">Acetoin reductase</fullName>
    </submittedName>
</protein>
<evidence type="ECO:0000313" key="5">
    <source>
        <dbReference type="EMBL" id="GMG87796.1"/>
    </source>
</evidence>
<dbReference type="NCBIfam" id="TIGR01409">
    <property type="entry name" value="TAT_signal_seq"/>
    <property type="match status" value="1"/>
</dbReference>
<dbReference type="Proteomes" id="UP001224392">
    <property type="component" value="Unassembled WGS sequence"/>
</dbReference>
<dbReference type="InterPro" id="IPR036291">
    <property type="entry name" value="NAD(P)-bd_dom_sf"/>
</dbReference>
<reference evidence="5 6" key="1">
    <citation type="submission" date="2023-04" db="EMBL/GenBank/DDBJ databases">
        <title>Marinobulbifer ophiurae gen. nov., sp. Nov., isolate from tissue of brittle star Ophioplocus japonicus.</title>
        <authorList>
            <person name="Kawano K."/>
            <person name="Sawayama S."/>
            <person name="Nakagawa S."/>
        </authorList>
    </citation>
    <scope>NUCLEOTIDE SEQUENCE [LARGE SCALE GENOMIC DNA]</scope>
    <source>
        <strain evidence="5 6">NKW57</strain>
    </source>
</reference>
<dbReference type="Pfam" id="PF13561">
    <property type="entry name" value="adh_short_C2"/>
    <property type="match status" value="1"/>
</dbReference>
<keyword evidence="6" id="KW-1185">Reference proteome</keyword>
<dbReference type="InterPro" id="IPR019546">
    <property type="entry name" value="TAT_signal_bac_arc"/>
</dbReference>
<evidence type="ECO:0000313" key="6">
    <source>
        <dbReference type="Proteomes" id="UP001224392"/>
    </source>
</evidence>
<dbReference type="SUPFAM" id="SSF51735">
    <property type="entry name" value="NAD(P)-binding Rossmann-fold domains"/>
    <property type="match status" value="1"/>
</dbReference>
<comment type="caution">
    <text evidence="5">The sequence shown here is derived from an EMBL/GenBank/DDBJ whole genome shotgun (WGS) entry which is preliminary data.</text>
</comment>
<dbReference type="InterPro" id="IPR002347">
    <property type="entry name" value="SDR_fam"/>
</dbReference>
<accession>A0ABQ6M0F9</accession>
<dbReference type="CDD" id="cd05233">
    <property type="entry name" value="SDR_c"/>
    <property type="match status" value="1"/>
</dbReference>
<keyword evidence="3" id="KW-0560">Oxidoreductase</keyword>
<dbReference type="EMBL" id="BSYJ01000004">
    <property type="protein sequence ID" value="GMG87796.1"/>
    <property type="molecule type" value="Genomic_DNA"/>
</dbReference>
<sequence>MKEESNKNKHPVEQEKEPKDTQFNQSSRRDFLKKGAMGLAGLAGTAALGMPSGEARAQTPRSEKKRVAILFDSWNHMMPALAREMVRRNHDLVLGDARDEKLVKELRSLGAKVEVVPDTEDQTKPDTFQKLVEHAKDAFGGFDSACIRTGIHVNGSVLTAEGKDLDTVYDGNIRTVFNALRAVVPPLVAQKSGQVVINTSAGAMRPQPEVALYCATRAAANALIRATGLEAAPHGVTVNGTGTYGMAYPSFLHMVGADKDPAKRKEQEDLLPIRRLIEPEDAASFVATLIDGSATGMTAQFFPIDGGWSFM</sequence>
<comment type="similarity">
    <text evidence="1">Belongs to the short-chain dehydrogenases/reductases (SDR) family.</text>
</comment>
<evidence type="ECO:0000256" key="1">
    <source>
        <dbReference type="ARBA" id="ARBA00006484"/>
    </source>
</evidence>
<dbReference type="PRINTS" id="PR00081">
    <property type="entry name" value="GDHRDH"/>
</dbReference>
<proteinExistence type="inferred from homology"/>
<dbReference type="Gene3D" id="3.40.50.720">
    <property type="entry name" value="NAD(P)-binding Rossmann-like Domain"/>
    <property type="match status" value="1"/>
</dbReference>
<dbReference type="PANTHER" id="PTHR43669:SF3">
    <property type="entry name" value="ALCOHOL DEHYDROGENASE, PUTATIVE (AFU_ORTHOLOGUE AFUA_3G03445)-RELATED"/>
    <property type="match status" value="1"/>
</dbReference>
<dbReference type="PROSITE" id="PS51318">
    <property type="entry name" value="TAT"/>
    <property type="match status" value="1"/>
</dbReference>
<feature type="compositionally biased region" description="Basic and acidic residues" evidence="4">
    <location>
        <begin position="1"/>
        <end position="20"/>
    </location>
</feature>
<evidence type="ECO:0000256" key="2">
    <source>
        <dbReference type="ARBA" id="ARBA00022729"/>
    </source>
</evidence>
<dbReference type="InterPro" id="IPR006311">
    <property type="entry name" value="TAT_signal"/>
</dbReference>
<keyword evidence="2" id="KW-0732">Signal</keyword>